<protein>
    <recommendedName>
        <fullName evidence="3">PA14 domain-containing protein</fullName>
    </recommendedName>
</protein>
<dbReference type="Gene3D" id="2.180.10.10">
    <property type="entry name" value="RHS repeat-associated core"/>
    <property type="match status" value="1"/>
</dbReference>
<feature type="compositionally biased region" description="Polar residues" evidence="1">
    <location>
        <begin position="139"/>
        <end position="151"/>
    </location>
</feature>
<dbReference type="SUPFAM" id="SSF56988">
    <property type="entry name" value="Anthrax protective antigen"/>
    <property type="match status" value="2"/>
</dbReference>
<evidence type="ECO:0000313" key="4">
    <source>
        <dbReference type="EMBL" id="QIS20617.1"/>
    </source>
</evidence>
<feature type="region of interest" description="Disordered" evidence="1">
    <location>
        <begin position="115"/>
        <end position="151"/>
    </location>
</feature>
<feature type="region of interest" description="Disordered" evidence="1">
    <location>
        <begin position="2223"/>
        <end position="2242"/>
    </location>
</feature>
<evidence type="ECO:0000256" key="2">
    <source>
        <dbReference type="SAM" id="Phobius"/>
    </source>
</evidence>
<feature type="compositionally biased region" description="Low complexity" evidence="1">
    <location>
        <begin position="2062"/>
        <end position="2072"/>
    </location>
</feature>
<accession>A0A6G9Z5J5</accession>
<keyword evidence="2" id="KW-0472">Membrane</keyword>
<evidence type="ECO:0000313" key="5">
    <source>
        <dbReference type="Proteomes" id="UP000500953"/>
    </source>
</evidence>
<feature type="compositionally biased region" description="Low complexity" evidence="1">
    <location>
        <begin position="1917"/>
        <end position="2042"/>
    </location>
</feature>
<dbReference type="Pfam" id="PF07691">
    <property type="entry name" value="PA14"/>
    <property type="match status" value="2"/>
</dbReference>
<dbReference type="Gene3D" id="3.90.182.10">
    <property type="entry name" value="Toxin - Anthrax Protective Antigen,domain 1"/>
    <property type="match status" value="2"/>
</dbReference>
<dbReference type="InterPro" id="IPR037524">
    <property type="entry name" value="PA14/GLEYA"/>
</dbReference>
<gene>
    <name evidence="4" type="ORF">F6W96_22270</name>
</gene>
<keyword evidence="2" id="KW-1133">Transmembrane helix</keyword>
<feature type="region of interest" description="Disordered" evidence="1">
    <location>
        <begin position="1915"/>
        <end position="2087"/>
    </location>
</feature>
<dbReference type="InterPro" id="IPR011658">
    <property type="entry name" value="PA14_dom"/>
</dbReference>
<dbReference type="InterPro" id="IPR022385">
    <property type="entry name" value="Rhs_assc_core"/>
</dbReference>
<feature type="domain" description="PA14" evidence="3">
    <location>
        <begin position="670"/>
        <end position="842"/>
    </location>
</feature>
<evidence type="ECO:0000259" key="3">
    <source>
        <dbReference type="PROSITE" id="PS51820"/>
    </source>
</evidence>
<reference evidence="4 5" key="1">
    <citation type="journal article" date="2019" name="ACS Chem. Biol.">
        <title>Identification and Mobilization of a Cryptic Antibiotic Biosynthesis Gene Locus from a Human-Pathogenic Nocardia Isolate.</title>
        <authorList>
            <person name="Herisse M."/>
            <person name="Ishida K."/>
            <person name="Porter J.L."/>
            <person name="Howden B."/>
            <person name="Hertweck C."/>
            <person name="Stinear T.P."/>
            <person name="Pidot S.J."/>
        </authorList>
    </citation>
    <scope>NUCLEOTIDE SEQUENCE [LARGE SCALE GENOMIC DNA]</scope>
    <source>
        <strain evidence="4 5">AUSMDU00012715</strain>
    </source>
</reference>
<feature type="transmembrane region" description="Helical" evidence="2">
    <location>
        <begin position="60"/>
        <end position="82"/>
    </location>
</feature>
<proteinExistence type="predicted"/>
<dbReference type="Proteomes" id="UP000500953">
    <property type="component" value="Chromosome"/>
</dbReference>
<dbReference type="SMART" id="SM00758">
    <property type="entry name" value="PA14"/>
    <property type="match status" value="2"/>
</dbReference>
<dbReference type="PROSITE" id="PS51820">
    <property type="entry name" value="PA14"/>
    <property type="match status" value="2"/>
</dbReference>
<name>A0A6G9Z5J5_9NOCA</name>
<feature type="domain" description="PA14" evidence="3">
    <location>
        <begin position="1245"/>
        <end position="1389"/>
    </location>
</feature>
<dbReference type="NCBIfam" id="TIGR03696">
    <property type="entry name" value="Rhs_assc_core"/>
    <property type="match status" value="1"/>
</dbReference>
<dbReference type="EMBL" id="CP046173">
    <property type="protein sequence ID" value="QIS20617.1"/>
    <property type="molecule type" value="Genomic_DNA"/>
</dbReference>
<sequence>MSKSAWSFGRPRAFRWLRRGLSRNRWSRQLLGSRIKHRISLEGTGTRSPADRIPRSRLRIWWQVGAIAVAVVLMATATQVIVSHVVSGSKAHETPLLSPVDGPTVGDTPGPVGDFTPLAGTAGVHTGFDPKTSKESGRSQRSVEYSNTNGTRSMVLSPVPLSVPDARGGWVPADARVVEESGSGTATAVTGSGSVGFAGSGDDPSLVRIDQSGTAVTMALQGAGKSHRTVQDSTVTYTDALPGTDLTYVVSQAEVKESLIVKSPTAVGDGRWVFTLRTGALTPQVRGDTVVLTDASGSVVAGLPPVSVWDSSGDGKPPARTGGAYTIAPQGDSWLLTISVDKTWLTDAGRRFPVTVDPTYTFGFDTQPSTIAYRSDGSAGCENTCGIAVGNSRPNNQNLLWRSVFRFDFTPVAGKAVVGARLDFQRTGTDGTSDSFTSTVSKAGSPLGYGAVGDVLASAPIANAESMQSKALTDFITGRVAANDNNAWFMLTGSETDELSYKQLQVKLIIDYGTAPPESALVGPVDDAVLSTLTPTLQTTPVTNPSGDATQYCFKVSTGVDGRSGSVVDSGCLESPSWTIPKYVLHDGGRYTWTVDTAIKGGVTVTPARWVAHFRVDQRIGEPGPVPTDSIGPVVVNLFNGNLHTEVAGPGFSAVGGSAGVKFVYNSQTGEAHGMRASYFNDSRHNGTPDDAPVLVRTESQVNLNWSNLLQDPNGSLVPGAWESRTRPPALAPDWYVIRWEGYFQADDPGDYQFTGAHIDGAKIWVNDKLIYDHPDRFNADPVKLGLDGWTDKISLKQNQRVPVKVEMYHRSLDPALMQLWVRTDPARPQLVDTDSLFPQDVSPLPPGWQLAAPASGYTHAELLDGAVVLTDTAGGAHSWAKTAGGYAPPPDEDGVLAFDANGRISVTENGVVSLFNTDGTLAAVSSVLDSKKPAALQYVYSGTPPRLTQIQDPVSGRAHTLYYNTDNSDSCYGGATKPTGATSAPQGKLCRITYWDGTETRLWYDRLTLQRIENPGGAQSDFAYLRILEQKVCHPNPQKGQPDICDTVDPIEDRDGPHGPISKVRTPLGNDWIAAQPPFSLHSDAVTDISYTLMADIPGDLDSEREQKFRAVKVQLPAVGSLWQVPTRQEHSYGYDFPHRQAVVEVAGLTPQIGFARKVTWDDAGRALVTTDGMGASASAEWNPKKDLPLATVDAAGRRSTTVYDHADRPTDKYGPAPASCFTGQTPTAACAASMPHTHTDYDQGLVGLQAAFYDNPSLSGVPKVWATGVGTADGTLSGTWANAPPVANTGGWSGRFTGEIQFPADGDYKIGATVVDGVRLWIDDVLLVDSWNDKPSTAVARTYTNAVAGSWHRIRVDYYNRSGTSGALNLTWTPPGSSTPVTVPGQYLAPRYGLATGSLADDTSGGNVERTPSVHSATSFSAPAAGIDPVFGLAVSTTADPGGLNLTATRGFEKPGDGYLRHLAGALPAGDLDSADKRTTTTYYADHETRANPCDANAAAANQAGMAKTVTAAKPADGPAVMGESVYDNAGRVVASRVGDGGWACTSYDARGRVVKRAFPEFGGNPARTVTYDYAVGGDPLTTKVTDESGSITSVVDLNGQIVHYADASGVTSDNTYDQAGRLIKNTVTVQRATSETDYTWDDASHLTSVALDGATIATPGYTDAGELASVTYGNGSRLDSLDRNAAGLPTALTWKTSQSSVVDTVTRSRSNRITDDIVTADGKTLATYAYTYDTVGRLVGATVPHHQLTYAFDGANGCGPAPTAGLNTNRTSFTDVLDGGTPAVTTYCYDNADRLLSTNGATNLSLTYDVHGDTVKIGGDQLGYDATKRHTSTKTAAGTLISYGYDPANRLITRTVTGSAKPENNGTTHYGYSTGTDNPDVILDTGSAMVQRILGLPGGVLLTKNYAQPAQRFPSAPTETSVPTTTPAATSTTATSTTTTDPTTVRSTMPVAVTTTPPASSASATTSTTTSPITTVPATTTAVAPTRTSPTAAPIAETHDQTQPTSSTHSATPTTNATTESSTTSESEPPTASVPTTTEDVSTTPDSTTLPAPREVSNSPLTSSSPTLSMRATPPSTTTWSYPNIHGDILFTADDTATRSARIYLYDPYGQNIDPETGAFGDIPIPSTAEGGMDFGWLGQHELPIEHLAGVQAIEMGARTYLPILGRFLQVDPVAGGSANDYDYVSGDPINKFDLSGKCVECVIEVIEGGEMIIEWATDDHHPVNPESHDSSSDRGVQPDRGRIALGRAVVGHNPYALVDFAERHNARYYMQWDSAGKDWVKEFKDFVGDEHTQIYFNLDGIGTGAAARAYADTGRDQGDPQMGEHVTAWELNYIRDHPESWKRTHFFHGYEDGKEHEVENPFEH</sequence>
<keyword evidence="2" id="KW-0812">Transmembrane</keyword>
<feature type="compositionally biased region" description="Polar residues" evidence="1">
    <location>
        <begin position="2043"/>
        <end position="2053"/>
    </location>
</feature>
<evidence type="ECO:0000256" key="1">
    <source>
        <dbReference type="SAM" id="MobiDB-lite"/>
    </source>
</evidence>
<organism evidence="4 5">
    <name type="scientific">Nocardia terpenica</name>
    <dbReference type="NCBI Taxonomy" id="455432"/>
    <lineage>
        <taxon>Bacteria</taxon>
        <taxon>Bacillati</taxon>
        <taxon>Actinomycetota</taxon>
        <taxon>Actinomycetes</taxon>
        <taxon>Mycobacteriales</taxon>
        <taxon>Nocardiaceae</taxon>
        <taxon>Nocardia</taxon>
    </lineage>
</organism>